<dbReference type="Proteomes" id="UP000297839">
    <property type="component" value="Unassembled WGS sequence"/>
</dbReference>
<gene>
    <name evidence="2" type="ORF">EZ216_00395</name>
</gene>
<keyword evidence="1" id="KW-0812">Transmembrane</keyword>
<organism evidence="2 3">
    <name type="scientific">Ramlibacter humi</name>
    <dbReference type="NCBI Taxonomy" id="2530451"/>
    <lineage>
        <taxon>Bacteria</taxon>
        <taxon>Pseudomonadati</taxon>
        <taxon>Pseudomonadota</taxon>
        <taxon>Betaproteobacteria</taxon>
        <taxon>Burkholderiales</taxon>
        <taxon>Comamonadaceae</taxon>
        <taxon>Ramlibacter</taxon>
    </lineage>
</organism>
<sequence length="80" mass="9169">MLATARWQKVLFGILFALAFATLQLFAFVQSFAMVYCENCAGRPFTWREFAAFVILVAPFVVSVAFWAAAVWYRRHRGRG</sequence>
<evidence type="ECO:0000256" key="1">
    <source>
        <dbReference type="SAM" id="Phobius"/>
    </source>
</evidence>
<protein>
    <submittedName>
        <fullName evidence="2">Uncharacterized protein</fullName>
    </submittedName>
</protein>
<keyword evidence="1" id="KW-0472">Membrane</keyword>
<accession>A0A4Z0C8P4</accession>
<proteinExistence type="predicted"/>
<feature type="transmembrane region" description="Helical" evidence="1">
    <location>
        <begin position="53"/>
        <end position="73"/>
    </location>
</feature>
<keyword evidence="3" id="KW-1185">Reference proteome</keyword>
<name>A0A4Z0C8P4_9BURK</name>
<evidence type="ECO:0000313" key="3">
    <source>
        <dbReference type="Proteomes" id="UP000297839"/>
    </source>
</evidence>
<dbReference type="RefSeq" id="WP_135247598.1">
    <property type="nucleotide sequence ID" value="NZ_SMLK01000001.1"/>
</dbReference>
<keyword evidence="1" id="KW-1133">Transmembrane helix</keyword>
<reference evidence="2 3" key="1">
    <citation type="submission" date="2019-03" db="EMBL/GenBank/DDBJ databases">
        <title>Ramlibacter sp. 18x22-1, whole genome shotgun sequence.</title>
        <authorList>
            <person name="Zhang X."/>
            <person name="Feng G."/>
            <person name="Zhu H."/>
        </authorList>
    </citation>
    <scope>NUCLEOTIDE SEQUENCE [LARGE SCALE GENOMIC DNA]</scope>
    <source>
        <strain evidence="2 3">18x22-1</strain>
    </source>
</reference>
<dbReference type="EMBL" id="SMLK01000001">
    <property type="protein sequence ID" value="TFZ07661.1"/>
    <property type="molecule type" value="Genomic_DNA"/>
</dbReference>
<evidence type="ECO:0000313" key="2">
    <source>
        <dbReference type="EMBL" id="TFZ07661.1"/>
    </source>
</evidence>
<comment type="caution">
    <text evidence="2">The sequence shown here is derived from an EMBL/GenBank/DDBJ whole genome shotgun (WGS) entry which is preliminary data.</text>
</comment>
<dbReference type="AlphaFoldDB" id="A0A4Z0C8P4"/>